<dbReference type="AlphaFoldDB" id="A0A1D1UKQ8"/>
<dbReference type="EMBL" id="BDGG01000001">
    <property type="protein sequence ID" value="GAU90031.1"/>
    <property type="molecule type" value="Genomic_DNA"/>
</dbReference>
<protein>
    <submittedName>
        <fullName evidence="1">Uncharacterized protein</fullName>
    </submittedName>
</protein>
<dbReference type="Proteomes" id="UP000186922">
    <property type="component" value="Unassembled WGS sequence"/>
</dbReference>
<gene>
    <name evidence="1" type="primary">RvY_02510-1</name>
    <name evidence="1" type="synonym">RvY_02510.1</name>
    <name evidence="1" type="ORF">RvY_02510</name>
</gene>
<evidence type="ECO:0000313" key="2">
    <source>
        <dbReference type="Proteomes" id="UP000186922"/>
    </source>
</evidence>
<comment type="caution">
    <text evidence="1">The sequence shown here is derived from an EMBL/GenBank/DDBJ whole genome shotgun (WGS) entry which is preliminary data.</text>
</comment>
<dbReference type="PROSITE" id="PS51257">
    <property type="entry name" value="PROKAR_LIPOPROTEIN"/>
    <property type="match status" value="1"/>
</dbReference>
<reference evidence="1 2" key="1">
    <citation type="journal article" date="2016" name="Nat. Commun.">
        <title>Extremotolerant tardigrade genome and improved radiotolerance of human cultured cells by tardigrade-unique protein.</title>
        <authorList>
            <person name="Hashimoto T."/>
            <person name="Horikawa D.D."/>
            <person name="Saito Y."/>
            <person name="Kuwahara H."/>
            <person name="Kozuka-Hata H."/>
            <person name="Shin-I T."/>
            <person name="Minakuchi Y."/>
            <person name="Ohishi K."/>
            <person name="Motoyama A."/>
            <person name="Aizu T."/>
            <person name="Enomoto A."/>
            <person name="Kondo K."/>
            <person name="Tanaka S."/>
            <person name="Hara Y."/>
            <person name="Koshikawa S."/>
            <person name="Sagara H."/>
            <person name="Miura T."/>
            <person name="Yokobori S."/>
            <person name="Miyagawa K."/>
            <person name="Suzuki Y."/>
            <person name="Kubo T."/>
            <person name="Oyama M."/>
            <person name="Kohara Y."/>
            <person name="Fujiyama A."/>
            <person name="Arakawa K."/>
            <person name="Katayama T."/>
            <person name="Toyoda A."/>
            <person name="Kunieda T."/>
        </authorList>
    </citation>
    <scope>NUCLEOTIDE SEQUENCE [LARGE SCALE GENOMIC DNA]</scope>
    <source>
        <strain evidence="1 2">YOKOZUNA-1</strain>
    </source>
</reference>
<accession>A0A1D1UKQ8</accession>
<organism evidence="1 2">
    <name type="scientific">Ramazzottius varieornatus</name>
    <name type="common">Water bear</name>
    <name type="synonym">Tardigrade</name>
    <dbReference type="NCBI Taxonomy" id="947166"/>
    <lineage>
        <taxon>Eukaryota</taxon>
        <taxon>Metazoa</taxon>
        <taxon>Ecdysozoa</taxon>
        <taxon>Tardigrada</taxon>
        <taxon>Eutardigrada</taxon>
        <taxon>Parachela</taxon>
        <taxon>Hypsibioidea</taxon>
        <taxon>Ramazzottiidae</taxon>
        <taxon>Ramazzottius</taxon>
    </lineage>
</organism>
<name>A0A1D1UKQ8_RAMVA</name>
<sequence>MRQKWNVRSGQVMSYGVVSCHRPQPVGSGRLPLLFQDSFHASPRYPRHQPFLDESVYTLMDSMQYLNGFYPGDFHLEGRNSKVQVLEFRFLEALKICLSLLRLPGGPFWPVSLLSA</sequence>
<keyword evidence="2" id="KW-1185">Reference proteome</keyword>
<evidence type="ECO:0000313" key="1">
    <source>
        <dbReference type="EMBL" id="GAU90031.1"/>
    </source>
</evidence>
<proteinExistence type="predicted"/>